<reference evidence="1 2" key="1">
    <citation type="submission" date="2022-03" db="EMBL/GenBank/DDBJ databases">
        <authorList>
            <person name="Brunel B."/>
        </authorList>
    </citation>
    <scope>NUCLEOTIDE SEQUENCE [LARGE SCALE GENOMIC DNA]</scope>
    <source>
        <strain evidence="1">STM5069sample</strain>
    </source>
</reference>
<evidence type="ECO:0000313" key="2">
    <source>
        <dbReference type="Proteomes" id="UP001153050"/>
    </source>
</evidence>
<protein>
    <recommendedName>
        <fullName evidence="3">Transposase</fullName>
    </recommendedName>
</protein>
<keyword evidence="2" id="KW-1185">Reference proteome</keyword>
<name>A0ABN8JPK0_9HYPH</name>
<evidence type="ECO:0008006" key="3">
    <source>
        <dbReference type="Google" id="ProtNLM"/>
    </source>
</evidence>
<comment type="caution">
    <text evidence="1">The sequence shown here is derived from an EMBL/GenBank/DDBJ whole genome shotgun (WGS) entry which is preliminary data.</text>
</comment>
<proteinExistence type="predicted"/>
<dbReference type="Proteomes" id="UP001153050">
    <property type="component" value="Unassembled WGS sequence"/>
</dbReference>
<sequence length="63" mass="7223">MIWECARRLSAENVFLRMSSYQNWPHAEPQGKEKPLAQLPEETFASLDIVNPPHRGPALIDVH</sequence>
<gene>
    <name evidence="1" type="ORF">MES5069_230019</name>
</gene>
<evidence type="ECO:0000313" key="1">
    <source>
        <dbReference type="EMBL" id="CAH2399601.1"/>
    </source>
</evidence>
<dbReference type="EMBL" id="CAKXZT010000117">
    <property type="protein sequence ID" value="CAH2399601.1"/>
    <property type="molecule type" value="Genomic_DNA"/>
</dbReference>
<organism evidence="1 2">
    <name type="scientific">Mesorhizobium escarrei</name>
    <dbReference type="NCBI Taxonomy" id="666018"/>
    <lineage>
        <taxon>Bacteria</taxon>
        <taxon>Pseudomonadati</taxon>
        <taxon>Pseudomonadota</taxon>
        <taxon>Alphaproteobacteria</taxon>
        <taxon>Hyphomicrobiales</taxon>
        <taxon>Phyllobacteriaceae</taxon>
        <taxon>Mesorhizobium</taxon>
    </lineage>
</organism>
<accession>A0ABN8JPK0</accession>